<evidence type="ECO:0000259" key="3">
    <source>
        <dbReference type="PROSITE" id="PS00022"/>
    </source>
</evidence>
<evidence type="ECO:0000256" key="2">
    <source>
        <dbReference type="SAM" id="Phobius"/>
    </source>
</evidence>
<gene>
    <name evidence="4" type="ORF">WR25_13187</name>
</gene>
<organism evidence="4 5">
    <name type="scientific">Diploscapter pachys</name>
    <dbReference type="NCBI Taxonomy" id="2018661"/>
    <lineage>
        <taxon>Eukaryota</taxon>
        <taxon>Metazoa</taxon>
        <taxon>Ecdysozoa</taxon>
        <taxon>Nematoda</taxon>
        <taxon>Chromadorea</taxon>
        <taxon>Rhabditida</taxon>
        <taxon>Rhabditina</taxon>
        <taxon>Rhabditomorpha</taxon>
        <taxon>Rhabditoidea</taxon>
        <taxon>Rhabditidae</taxon>
        <taxon>Diploscapter</taxon>
    </lineage>
</organism>
<dbReference type="SUPFAM" id="SSF57196">
    <property type="entry name" value="EGF/Laminin"/>
    <property type="match status" value="1"/>
</dbReference>
<sequence>MIIYLNILKNTHYRNSWRVLISTAPLVSNWTQRVVEYARGNEEKDDGCRLFEGSFLLSATALYNSSYTAGYGVKCKCPGTDGHKYCSCLPFYQGQECNRMVCLNGGIEVTNRCQCPQYFLGYHCEIDTNRTMHQTPRFTRYPENGDLFTRDISGTAFSLIMIILLIASLYLLLKHRLQQQMNNNNTRRAEHAVFCLRDDPLRRVSPFVSQGILAPPPYSTGNQSRSEYCVTDQYRN</sequence>
<dbReference type="PROSITE" id="PS00022">
    <property type="entry name" value="EGF_1"/>
    <property type="match status" value="1"/>
</dbReference>
<evidence type="ECO:0000313" key="4">
    <source>
        <dbReference type="EMBL" id="PAV75949.1"/>
    </source>
</evidence>
<keyword evidence="2" id="KW-0472">Membrane</keyword>
<dbReference type="EMBL" id="LIAE01007988">
    <property type="protein sequence ID" value="PAV75949.1"/>
    <property type="molecule type" value="Genomic_DNA"/>
</dbReference>
<reference evidence="4 5" key="1">
    <citation type="journal article" date="2017" name="Curr. Biol.">
        <title>Genome architecture and evolution of a unichromosomal asexual nematode.</title>
        <authorList>
            <person name="Fradin H."/>
            <person name="Zegar C."/>
            <person name="Gutwein M."/>
            <person name="Lucas J."/>
            <person name="Kovtun M."/>
            <person name="Corcoran D."/>
            <person name="Baugh L.R."/>
            <person name="Kiontke K."/>
            <person name="Gunsalus K."/>
            <person name="Fitch D.H."/>
            <person name="Piano F."/>
        </authorList>
    </citation>
    <scope>NUCLEOTIDE SEQUENCE [LARGE SCALE GENOMIC DNA]</scope>
    <source>
        <strain evidence="4">PF1309</strain>
    </source>
</reference>
<keyword evidence="2" id="KW-0812">Transmembrane</keyword>
<feature type="region of interest" description="Disordered" evidence="1">
    <location>
        <begin position="215"/>
        <end position="236"/>
    </location>
</feature>
<accession>A0A2A2KPY5</accession>
<keyword evidence="2" id="KW-1133">Transmembrane helix</keyword>
<dbReference type="STRING" id="2018661.A0A2A2KPY5"/>
<dbReference type="Gene3D" id="2.10.25.10">
    <property type="entry name" value="Laminin"/>
    <property type="match status" value="1"/>
</dbReference>
<name>A0A2A2KPY5_9BILA</name>
<evidence type="ECO:0000256" key="1">
    <source>
        <dbReference type="SAM" id="MobiDB-lite"/>
    </source>
</evidence>
<dbReference type="InterPro" id="IPR000742">
    <property type="entry name" value="EGF"/>
</dbReference>
<dbReference type="AlphaFoldDB" id="A0A2A2KPY5"/>
<feature type="domain" description="EGF-like" evidence="3">
    <location>
        <begin position="113"/>
        <end position="124"/>
    </location>
</feature>
<comment type="caution">
    <text evidence="4">The sequence shown here is derived from an EMBL/GenBank/DDBJ whole genome shotgun (WGS) entry which is preliminary data.</text>
</comment>
<feature type="transmembrane region" description="Helical" evidence="2">
    <location>
        <begin position="152"/>
        <end position="173"/>
    </location>
</feature>
<proteinExistence type="predicted"/>
<dbReference type="OrthoDB" id="10266706at2759"/>
<protein>
    <recommendedName>
        <fullName evidence="3">EGF-like domain-containing protein</fullName>
    </recommendedName>
</protein>
<keyword evidence="5" id="KW-1185">Reference proteome</keyword>
<evidence type="ECO:0000313" key="5">
    <source>
        <dbReference type="Proteomes" id="UP000218231"/>
    </source>
</evidence>
<dbReference type="Proteomes" id="UP000218231">
    <property type="component" value="Unassembled WGS sequence"/>
</dbReference>